<name>A0AAV0G9Q5_9ASTE</name>
<evidence type="ECO:0000313" key="1">
    <source>
        <dbReference type="EMBL" id="CAH9144673.1"/>
    </source>
</evidence>
<reference evidence="1" key="1">
    <citation type="submission" date="2022-07" db="EMBL/GenBank/DDBJ databases">
        <authorList>
            <person name="Macas J."/>
            <person name="Novak P."/>
            <person name="Neumann P."/>
        </authorList>
    </citation>
    <scope>NUCLEOTIDE SEQUENCE</scope>
</reference>
<sequence length="28" mass="3246">MYVMYDQKKQAQGKIALSFQSIQHMTIG</sequence>
<dbReference type="Proteomes" id="UP001152523">
    <property type="component" value="Unassembled WGS sequence"/>
</dbReference>
<dbReference type="EMBL" id="CAMAPF010001069">
    <property type="protein sequence ID" value="CAH9144673.1"/>
    <property type="molecule type" value="Genomic_DNA"/>
</dbReference>
<accession>A0AAV0G9Q5</accession>
<comment type="caution">
    <text evidence="1">The sequence shown here is derived from an EMBL/GenBank/DDBJ whole genome shotgun (WGS) entry which is preliminary data.</text>
</comment>
<dbReference type="AlphaFoldDB" id="A0AAV0G9Q5"/>
<keyword evidence="2" id="KW-1185">Reference proteome</keyword>
<protein>
    <submittedName>
        <fullName evidence="1">Uncharacterized protein</fullName>
    </submittedName>
</protein>
<feature type="non-terminal residue" evidence="1">
    <location>
        <position position="28"/>
    </location>
</feature>
<organism evidence="1 2">
    <name type="scientific">Cuscuta epithymum</name>
    <dbReference type="NCBI Taxonomy" id="186058"/>
    <lineage>
        <taxon>Eukaryota</taxon>
        <taxon>Viridiplantae</taxon>
        <taxon>Streptophyta</taxon>
        <taxon>Embryophyta</taxon>
        <taxon>Tracheophyta</taxon>
        <taxon>Spermatophyta</taxon>
        <taxon>Magnoliopsida</taxon>
        <taxon>eudicotyledons</taxon>
        <taxon>Gunneridae</taxon>
        <taxon>Pentapetalae</taxon>
        <taxon>asterids</taxon>
        <taxon>lamiids</taxon>
        <taxon>Solanales</taxon>
        <taxon>Convolvulaceae</taxon>
        <taxon>Cuscuteae</taxon>
        <taxon>Cuscuta</taxon>
        <taxon>Cuscuta subgen. Cuscuta</taxon>
    </lineage>
</organism>
<evidence type="ECO:0000313" key="2">
    <source>
        <dbReference type="Proteomes" id="UP001152523"/>
    </source>
</evidence>
<proteinExistence type="predicted"/>
<gene>
    <name evidence="1" type="ORF">CEPIT_LOCUS41624</name>
</gene>